<sequence length="128" mass="15024">MVRSSKLAPNQVMFKVPIHLNKFDIRDYLTNIYKVNVTDVRTFILPGKRQRDMRTAELVLSKRQKKTIVTLDKDFVYPDPPSQESFGHWSTKLRDILRKGRSKGWKIRLSPQQKAVAAKAFKYSEKEE</sequence>
<accession>A0A2T9Z243</accession>
<comment type="similarity">
    <text evidence="1">Belongs to the universal ribosomal protein uL23 family.</text>
</comment>
<dbReference type="InterPro" id="IPR013025">
    <property type="entry name" value="Ribosomal_uL23-like"/>
</dbReference>
<keyword evidence="2" id="KW-0689">Ribosomal protein</keyword>
<protein>
    <recommendedName>
        <fullName evidence="4">Large ribosomal subunit protein uL23m</fullName>
    </recommendedName>
</protein>
<reference evidence="5 6" key="1">
    <citation type="journal article" date="2018" name="MBio">
        <title>Comparative Genomics Reveals the Core Gene Toolbox for the Fungus-Insect Symbiosis.</title>
        <authorList>
            <person name="Wang Y."/>
            <person name="Stata M."/>
            <person name="Wang W."/>
            <person name="Stajich J.E."/>
            <person name="White M.M."/>
            <person name="Moncalvo J.M."/>
        </authorList>
    </citation>
    <scope>NUCLEOTIDE SEQUENCE [LARGE SCALE GENOMIC DNA]</scope>
    <source>
        <strain evidence="5 6">SC-DP-2</strain>
    </source>
</reference>
<dbReference type="SUPFAM" id="SSF54189">
    <property type="entry name" value="Ribosomal proteins S24e, L23 and L15e"/>
    <property type="match status" value="1"/>
</dbReference>
<organism evidence="5 6">
    <name type="scientific">Smittium megazygosporum</name>
    <dbReference type="NCBI Taxonomy" id="133381"/>
    <lineage>
        <taxon>Eukaryota</taxon>
        <taxon>Fungi</taxon>
        <taxon>Fungi incertae sedis</taxon>
        <taxon>Zoopagomycota</taxon>
        <taxon>Kickxellomycotina</taxon>
        <taxon>Harpellomycetes</taxon>
        <taxon>Harpellales</taxon>
        <taxon>Legeriomycetaceae</taxon>
        <taxon>Smittium</taxon>
    </lineage>
</organism>
<dbReference type="GO" id="GO:0003735">
    <property type="term" value="F:structural constituent of ribosome"/>
    <property type="evidence" value="ECO:0007669"/>
    <property type="project" value="InterPro"/>
</dbReference>
<dbReference type="STRING" id="133381.A0A2T9Z243"/>
<gene>
    <name evidence="5" type="ORF">BB560_005630</name>
</gene>
<dbReference type="EMBL" id="MBFS01002355">
    <property type="protein sequence ID" value="PVU98641.1"/>
    <property type="molecule type" value="Genomic_DNA"/>
</dbReference>
<dbReference type="GO" id="GO:0005762">
    <property type="term" value="C:mitochondrial large ribosomal subunit"/>
    <property type="evidence" value="ECO:0007669"/>
    <property type="project" value="TreeGrafter"/>
</dbReference>
<dbReference type="PANTHER" id="PTHR12059">
    <property type="entry name" value="RIBOSOMAL PROTEIN L23-RELATED"/>
    <property type="match status" value="1"/>
</dbReference>
<comment type="caution">
    <text evidence="5">The sequence shown here is derived from an EMBL/GenBank/DDBJ whole genome shotgun (WGS) entry which is preliminary data.</text>
</comment>
<keyword evidence="3" id="KW-0687">Ribonucleoprotein</keyword>
<name>A0A2T9Z243_9FUNG</name>
<evidence type="ECO:0000313" key="5">
    <source>
        <dbReference type="EMBL" id="PVU98641.1"/>
    </source>
</evidence>
<evidence type="ECO:0000313" key="6">
    <source>
        <dbReference type="Proteomes" id="UP000245609"/>
    </source>
</evidence>
<dbReference type="Pfam" id="PF00276">
    <property type="entry name" value="Ribosomal_L23"/>
    <property type="match status" value="1"/>
</dbReference>
<evidence type="ECO:0000256" key="1">
    <source>
        <dbReference type="ARBA" id="ARBA00006700"/>
    </source>
</evidence>
<keyword evidence="6" id="KW-1185">Reference proteome</keyword>
<dbReference type="InterPro" id="IPR012678">
    <property type="entry name" value="Ribosomal_uL23/eL15/eS24_sf"/>
</dbReference>
<dbReference type="PANTHER" id="PTHR12059:SF5">
    <property type="entry name" value="LARGE RIBOSOMAL SUBUNIT PROTEIN UL23M"/>
    <property type="match status" value="1"/>
</dbReference>
<evidence type="ECO:0000256" key="3">
    <source>
        <dbReference type="ARBA" id="ARBA00023274"/>
    </source>
</evidence>
<evidence type="ECO:0000256" key="4">
    <source>
        <dbReference type="ARBA" id="ARBA00039977"/>
    </source>
</evidence>
<evidence type="ECO:0000256" key="2">
    <source>
        <dbReference type="ARBA" id="ARBA00022980"/>
    </source>
</evidence>
<dbReference type="OrthoDB" id="275582at2759"/>
<dbReference type="InterPro" id="IPR012677">
    <property type="entry name" value="Nucleotide-bd_a/b_plait_sf"/>
</dbReference>
<dbReference type="AlphaFoldDB" id="A0A2T9Z243"/>
<dbReference type="Proteomes" id="UP000245609">
    <property type="component" value="Unassembled WGS sequence"/>
</dbReference>
<dbReference type="Gene3D" id="3.30.70.330">
    <property type="match status" value="1"/>
</dbReference>
<dbReference type="GO" id="GO:0032543">
    <property type="term" value="P:mitochondrial translation"/>
    <property type="evidence" value="ECO:0007669"/>
    <property type="project" value="TreeGrafter"/>
</dbReference>
<proteinExistence type="inferred from homology"/>